<evidence type="ECO:0000313" key="7">
    <source>
        <dbReference type="Proteomes" id="UP000295726"/>
    </source>
</evidence>
<dbReference type="AlphaFoldDB" id="A0A4R3KCK4"/>
<dbReference type="PANTHER" id="PTHR43335">
    <property type="entry name" value="ABC TRANSPORTER, ATP-BINDING PROTEIN"/>
    <property type="match status" value="1"/>
</dbReference>
<keyword evidence="3" id="KW-0547">Nucleotide-binding</keyword>
<dbReference type="InterPro" id="IPR003439">
    <property type="entry name" value="ABC_transporter-like_ATP-bd"/>
</dbReference>
<dbReference type="Gene3D" id="3.40.50.300">
    <property type="entry name" value="P-loop containing nucleotide triphosphate hydrolases"/>
    <property type="match status" value="1"/>
</dbReference>
<dbReference type="PROSITE" id="PS50893">
    <property type="entry name" value="ABC_TRANSPORTER_2"/>
    <property type="match status" value="1"/>
</dbReference>
<dbReference type="EMBL" id="SLZZ01000005">
    <property type="protein sequence ID" value="TCS80649.1"/>
    <property type="molecule type" value="Genomic_DNA"/>
</dbReference>
<sequence length="308" mass="34834">MRKYVIEAKNITKKFGNVTALRNVNITVRQGDIYGLIGDNGAGKTTFMKLLTGQAYSTGGELELFGAYLENELEKNRSRTGAIVESPGFYPKLTVEQNLEYYRIQRGIPGRKKVEETLKEIGLWEGRKKKCNALSMGMKQRLGLGIALLGEPELLILDEPINGLDPSGIVEIRNLLLKLNRDKNITIVISSHILSELEQLATVYGFLSRGWLLKEITAEKLHECCTGYLKIAVTEPERYAALLEKEWGDIHYQVMPDNAVHIQNPQLPTEAYSTLAFRNGIGVLELEQRHMTLEEYYMNLKERGRLSC</sequence>
<dbReference type="GO" id="GO:0005524">
    <property type="term" value="F:ATP binding"/>
    <property type="evidence" value="ECO:0007669"/>
    <property type="project" value="UniProtKB-KW"/>
</dbReference>
<gene>
    <name evidence="6" type="ORF">EDD59_10526</name>
</gene>
<evidence type="ECO:0000256" key="1">
    <source>
        <dbReference type="ARBA" id="ARBA00005417"/>
    </source>
</evidence>
<dbReference type="SMART" id="SM00382">
    <property type="entry name" value="AAA"/>
    <property type="match status" value="1"/>
</dbReference>
<evidence type="ECO:0000256" key="2">
    <source>
        <dbReference type="ARBA" id="ARBA00022448"/>
    </source>
</evidence>
<keyword evidence="4 6" id="KW-0067">ATP-binding</keyword>
<dbReference type="RefSeq" id="WP_132379509.1">
    <property type="nucleotide sequence ID" value="NZ_DAIPCY010000006.1"/>
</dbReference>
<organism evidence="6 7">
    <name type="scientific">Muricomes intestini</name>
    <dbReference type="NCBI Taxonomy" id="1796634"/>
    <lineage>
        <taxon>Bacteria</taxon>
        <taxon>Bacillati</taxon>
        <taxon>Bacillota</taxon>
        <taxon>Clostridia</taxon>
        <taxon>Lachnospirales</taxon>
        <taxon>Lachnospiraceae</taxon>
        <taxon>Muricomes</taxon>
    </lineage>
</organism>
<dbReference type="PANTHER" id="PTHR43335:SF8">
    <property type="entry name" value="ABC TRANSPORTER, ATP-BINDING PROTEIN"/>
    <property type="match status" value="1"/>
</dbReference>
<accession>A0A4R3KCK4</accession>
<dbReference type="OrthoDB" id="9809205at2"/>
<name>A0A4R3KCK4_9FIRM</name>
<feature type="domain" description="ABC transporter" evidence="5">
    <location>
        <begin position="6"/>
        <end position="234"/>
    </location>
</feature>
<evidence type="ECO:0000256" key="4">
    <source>
        <dbReference type="ARBA" id="ARBA00022840"/>
    </source>
</evidence>
<dbReference type="SUPFAM" id="SSF52540">
    <property type="entry name" value="P-loop containing nucleoside triphosphate hydrolases"/>
    <property type="match status" value="1"/>
</dbReference>
<keyword evidence="7" id="KW-1185">Reference proteome</keyword>
<dbReference type="InterPro" id="IPR003593">
    <property type="entry name" value="AAA+_ATPase"/>
</dbReference>
<dbReference type="Pfam" id="PF00005">
    <property type="entry name" value="ABC_tran"/>
    <property type="match status" value="1"/>
</dbReference>
<evidence type="ECO:0000256" key="3">
    <source>
        <dbReference type="ARBA" id="ARBA00022741"/>
    </source>
</evidence>
<dbReference type="InterPro" id="IPR027417">
    <property type="entry name" value="P-loop_NTPase"/>
</dbReference>
<dbReference type="Proteomes" id="UP000295726">
    <property type="component" value="Unassembled WGS sequence"/>
</dbReference>
<dbReference type="GO" id="GO:0016887">
    <property type="term" value="F:ATP hydrolysis activity"/>
    <property type="evidence" value="ECO:0007669"/>
    <property type="project" value="InterPro"/>
</dbReference>
<evidence type="ECO:0000259" key="5">
    <source>
        <dbReference type="PROSITE" id="PS50893"/>
    </source>
</evidence>
<protein>
    <submittedName>
        <fullName evidence="6">ABC-2 type transport system ATP-binding protein</fullName>
    </submittedName>
</protein>
<comment type="similarity">
    <text evidence="1">Belongs to the ABC transporter superfamily.</text>
</comment>
<proteinExistence type="inferred from homology"/>
<comment type="caution">
    <text evidence="6">The sequence shown here is derived from an EMBL/GenBank/DDBJ whole genome shotgun (WGS) entry which is preliminary data.</text>
</comment>
<keyword evidence="2" id="KW-0813">Transport</keyword>
<reference evidence="6 7" key="1">
    <citation type="submission" date="2019-03" db="EMBL/GenBank/DDBJ databases">
        <title>Genomic Encyclopedia of Type Strains, Phase IV (KMG-IV): sequencing the most valuable type-strain genomes for metagenomic binning, comparative biology and taxonomic classification.</title>
        <authorList>
            <person name="Goeker M."/>
        </authorList>
    </citation>
    <scope>NUCLEOTIDE SEQUENCE [LARGE SCALE GENOMIC DNA]</scope>
    <source>
        <strain evidence="6 7">DSM 29489</strain>
    </source>
</reference>
<evidence type="ECO:0000313" key="6">
    <source>
        <dbReference type="EMBL" id="TCS80649.1"/>
    </source>
</evidence>